<keyword evidence="2" id="KW-0805">Transcription regulation</keyword>
<dbReference type="PRINTS" id="PR00039">
    <property type="entry name" value="HTHLYSR"/>
</dbReference>
<keyword evidence="7" id="KW-1185">Reference proteome</keyword>
<dbReference type="InterPro" id="IPR036388">
    <property type="entry name" value="WH-like_DNA-bd_sf"/>
</dbReference>
<organism evidence="6 7">
    <name type="scientific">Pseudorhizobium tarimense</name>
    <dbReference type="NCBI Taxonomy" id="1079109"/>
    <lineage>
        <taxon>Bacteria</taxon>
        <taxon>Pseudomonadati</taxon>
        <taxon>Pseudomonadota</taxon>
        <taxon>Alphaproteobacteria</taxon>
        <taxon>Hyphomicrobiales</taxon>
        <taxon>Rhizobiaceae</taxon>
        <taxon>Rhizobium/Agrobacterium group</taxon>
        <taxon>Pseudorhizobium</taxon>
    </lineage>
</organism>
<dbReference type="Pfam" id="PF00126">
    <property type="entry name" value="HTH_1"/>
    <property type="match status" value="1"/>
</dbReference>
<proteinExistence type="inferred from homology"/>
<dbReference type="Pfam" id="PF03466">
    <property type="entry name" value="LysR_substrate"/>
    <property type="match status" value="1"/>
</dbReference>
<gene>
    <name evidence="6" type="ORF">ABID21_002197</name>
</gene>
<evidence type="ECO:0000313" key="7">
    <source>
        <dbReference type="Proteomes" id="UP001549031"/>
    </source>
</evidence>
<comment type="similarity">
    <text evidence="1">Belongs to the LysR transcriptional regulatory family.</text>
</comment>
<dbReference type="RefSeq" id="WP_247243821.1">
    <property type="nucleotide sequence ID" value="NZ_JALJRA010000007.1"/>
</dbReference>
<dbReference type="InterPro" id="IPR036390">
    <property type="entry name" value="WH_DNA-bd_sf"/>
</dbReference>
<dbReference type="CDD" id="cd05466">
    <property type="entry name" value="PBP2_LTTR_substrate"/>
    <property type="match status" value="1"/>
</dbReference>
<comment type="caution">
    <text evidence="6">The sequence shown here is derived from an EMBL/GenBank/DDBJ whole genome shotgun (WGS) entry which is preliminary data.</text>
</comment>
<evidence type="ECO:0000256" key="1">
    <source>
        <dbReference type="ARBA" id="ARBA00009437"/>
    </source>
</evidence>
<protein>
    <submittedName>
        <fullName evidence="6">DNA-binding transcriptional LysR family regulator</fullName>
    </submittedName>
</protein>
<evidence type="ECO:0000259" key="5">
    <source>
        <dbReference type="PROSITE" id="PS50931"/>
    </source>
</evidence>
<reference evidence="6 7" key="1">
    <citation type="submission" date="2024-06" db="EMBL/GenBank/DDBJ databases">
        <title>Genomic Encyclopedia of Type Strains, Phase IV (KMG-IV): sequencing the most valuable type-strain genomes for metagenomic binning, comparative biology and taxonomic classification.</title>
        <authorList>
            <person name="Goeker M."/>
        </authorList>
    </citation>
    <scope>NUCLEOTIDE SEQUENCE [LARGE SCALE GENOMIC DNA]</scope>
    <source>
        <strain evidence="6 7">DSM 105042</strain>
    </source>
</reference>
<evidence type="ECO:0000256" key="3">
    <source>
        <dbReference type="ARBA" id="ARBA00023125"/>
    </source>
</evidence>
<dbReference type="SUPFAM" id="SSF53850">
    <property type="entry name" value="Periplasmic binding protein-like II"/>
    <property type="match status" value="1"/>
</dbReference>
<keyword evidence="3 6" id="KW-0238">DNA-binding</keyword>
<dbReference type="PANTHER" id="PTHR30126">
    <property type="entry name" value="HTH-TYPE TRANSCRIPTIONAL REGULATOR"/>
    <property type="match status" value="1"/>
</dbReference>
<dbReference type="SUPFAM" id="SSF46785">
    <property type="entry name" value="Winged helix' DNA-binding domain"/>
    <property type="match status" value="1"/>
</dbReference>
<evidence type="ECO:0000256" key="2">
    <source>
        <dbReference type="ARBA" id="ARBA00023015"/>
    </source>
</evidence>
<dbReference type="GO" id="GO:0003677">
    <property type="term" value="F:DNA binding"/>
    <property type="evidence" value="ECO:0007669"/>
    <property type="project" value="UniProtKB-KW"/>
</dbReference>
<dbReference type="InterPro" id="IPR005119">
    <property type="entry name" value="LysR_subst-bd"/>
</dbReference>
<feature type="domain" description="HTH lysR-type" evidence="5">
    <location>
        <begin position="1"/>
        <end position="58"/>
    </location>
</feature>
<keyword evidence="4" id="KW-0804">Transcription</keyword>
<accession>A0ABV2H6N1</accession>
<dbReference type="PROSITE" id="PS50931">
    <property type="entry name" value="HTH_LYSR"/>
    <property type="match status" value="1"/>
</dbReference>
<name>A0ABV2H6N1_9HYPH</name>
<dbReference type="Gene3D" id="3.40.190.10">
    <property type="entry name" value="Periplasmic binding protein-like II"/>
    <property type="match status" value="2"/>
</dbReference>
<sequence>MNFTQIRTFYLVATMGTYQKAADKLNTSQPTVSARITAIENWLNAPLFDRSSHRAKLTPKGWAFLEVAKRMLELEEEARDAVGDKGGYRGTYRIGAADSLAMTWLASFMMQLREMYPKATFDFKIGTSPVLAQSLVQQELDLCFMIGPSTEPNVASRTLCTTPVVLAASPNLMLHEKRRTLTEVGEYTILTFERRTQTYQSILRAFDRANLAPKLSGVSSLAFAVALAREGYGIIAVPAIAIQKELEDGSLVVVSSDLEPESPTFAACYLTGPLDSIGHSIAAAAFEHLANSTPPNLVVMAK</sequence>
<evidence type="ECO:0000313" key="6">
    <source>
        <dbReference type="EMBL" id="MET3586082.1"/>
    </source>
</evidence>
<dbReference type="PANTHER" id="PTHR30126:SF77">
    <property type="entry name" value="TRANSCRIPTIONAL REGULATORY PROTEIN"/>
    <property type="match status" value="1"/>
</dbReference>
<dbReference type="InterPro" id="IPR000847">
    <property type="entry name" value="LysR_HTH_N"/>
</dbReference>
<dbReference type="Proteomes" id="UP001549031">
    <property type="component" value="Unassembled WGS sequence"/>
</dbReference>
<dbReference type="EMBL" id="JBEPLJ010000007">
    <property type="protein sequence ID" value="MET3586082.1"/>
    <property type="molecule type" value="Genomic_DNA"/>
</dbReference>
<dbReference type="Gene3D" id="1.10.10.10">
    <property type="entry name" value="Winged helix-like DNA-binding domain superfamily/Winged helix DNA-binding domain"/>
    <property type="match status" value="1"/>
</dbReference>
<evidence type="ECO:0000256" key="4">
    <source>
        <dbReference type="ARBA" id="ARBA00023163"/>
    </source>
</evidence>